<proteinExistence type="predicted"/>
<feature type="non-terminal residue" evidence="8">
    <location>
        <position position="65"/>
    </location>
</feature>
<comment type="subcellular location">
    <subcellularLocation>
        <location evidence="1">Cell membrane</location>
        <topology evidence="1">Multi-pass membrane protein</topology>
    </subcellularLocation>
</comment>
<dbReference type="AlphaFoldDB" id="X1VZ51"/>
<name>X1VZ51_9ZZZZ</name>
<accession>X1VZ51</accession>
<gene>
    <name evidence="8" type="ORF">S12H4_56549</name>
</gene>
<feature type="domain" description="Tripartite ATP-independent periplasmic transporters DctQ component" evidence="7">
    <location>
        <begin position="2"/>
        <end position="56"/>
    </location>
</feature>
<evidence type="ECO:0000313" key="8">
    <source>
        <dbReference type="EMBL" id="GAJ17845.1"/>
    </source>
</evidence>
<protein>
    <recommendedName>
        <fullName evidence="7">Tripartite ATP-independent periplasmic transporters DctQ component domain-containing protein</fullName>
    </recommendedName>
</protein>
<dbReference type="Pfam" id="PF04290">
    <property type="entry name" value="DctQ"/>
    <property type="match status" value="1"/>
</dbReference>
<evidence type="ECO:0000256" key="3">
    <source>
        <dbReference type="ARBA" id="ARBA00022475"/>
    </source>
</evidence>
<keyword evidence="4" id="KW-0812">Transmembrane</keyword>
<comment type="caution">
    <text evidence="8">The sequence shown here is derived from an EMBL/GenBank/DDBJ whole genome shotgun (WGS) entry which is preliminary data.</text>
</comment>
<evidence type="ECO:0000256" key="2">
    <source>
        <dbReference type="ARBA" id="ARBA00022448"/>
    </source>
</evidence>
<evidence type="ECO:0000259" key="7">
    <source>
        <dbReference type="Pfam" id="PF04290"/>
    </source>
</evidence>
<dbReference type="InterPro" id="IPR055348">
    <property type="entry name" value="DctQ"/>
</dbReference>
<keyword evidence="5" id="KW-1133">Transmembrane helix</keyword>
<evidence type="ECO:0000256" key="4">
    <source>
        <dbReference type="ARBA" id="ARBA00022692"/>
    </source>
</evidence>
<dbReference type="EMBL" id="BARW01036435">
    <property type="protein sequence ID" value="GAJ17845.1"/>
    <property type="molecule type" value="Genomic_DNA"/>
</dbReference>
<keyword evidence="6" id="KW-0472">Membrane</keyword>
<sequence length="65" mass="7418">MVLLIWYGWELTDWAIKTGKVTDSMWHPVLWPAKLALPIGCSLLLMQGTADFVRDLYLAVRGRSI</sequence>
<evidence type="ECO:0000256" key="5">
    <source>
        <dbReference type="ARBA" id="ARBA00022989"/>
    </source>
</evidence>
<evidence type="ECO:0000256" key="1">
    <source>
        <dbReference type="ARBA" id="ARBA00004651"/>
    </source>
</evidence>
<reference evidence="8" key="1">
    <citation type="journal article" date="2014" name="Front. Microbiol.">
        <title>High frequency of phylogenetically diverse reductive dehalogenase-homologous genes in deep subseafloor sedimentary metagenomes.</title>
        <authorList>
            <person name="Kawai M."/>
            <person name="Futagami T."/>
            <person name="Toyoda A."/>
            <person name="Takaki Y."/>
            <person name="Nishi S."/>
            <person name="Hori S."/>
            <person name="Arai W."/>
            <person name="Tsubouchi T."/>
            <person name="Morono Y."/>
            <person name="Uchiyama I."/>
            <person name="Ito T."/>
            <person name="Fujiyama A."/>
            <person name="Inagaki F."/>
            <person name="Takami H."/>
        </authorList>
    </citation>
    <scope>NUCLEOTIDE SEQUENCE</scope>
    <source>
        <strain evidence="8">Expedition CK06-06</strain>
    </source>
</reference>
<organism evidence="8">
    <name type="scientific">marine sediment metagenome</name>
    <dbReference type="NCBI Taxonomy" id="412755"/>
    <lineage>
        <taxon>unclassified sequences</taxon>
        <taxon>metagenomes</taxon>
        <taxon>ecological metagenomes</taxon>
    </lineage>
</organism>
<keyword evidence="2" id="KW-0813">Transport</keyword>
<keyword evidence="3" id="KW-1003">Cell membrane</keyword>
<evidence type="ECO:0000256" key="6">
    <source>
        <dbReference type="ARBA" id="ARBA00023136"/>
    </source>
</evidence>